<evidence type="ECO:0000313" key="8">
    <source>
        <dbReference type="Proteomes" id="UP000195570"/>
    </source>
</evidence>
<protein>
    <recommendedName>
        <fullName evidence="1">non-specific serine/threonine protein kinase</fullName>
        <ecNumber evidence="1">2.7.11.1</ecNumber>
    </recommendedName>
</protein>
<dbReference type="SMART" id="SM00220">
    <property type="entry name" value="S_TKc"/>
    <property type="match status" value="1"/>
</dbReference>
<dbReference type="InterPro" id="IPR011009">
    <property type="entry name" value="Kinase-like_dom_sf"/>
</dbReference>
<accession>A0A1G4I5X5</accession>
<keyword evidence="8" id="KW-1185">Reference proteome</keyword>
<feature type="domain" description="Protein kinase" evidence="6">
    <location>
        <begin position="745"/>
        <end position="990"/>
    </location>
</feature>
<dbReference type="InterPro" id="IPR050629">
    <property type="entry name" value="STE20/SPS1-PAK"/>
</dbReference>
<dbReference type="GO" id="GO:0005737">
    <property type="term" value="C:cytoplasm"/>
    <property type="evidence" value="ECO:0007669"/>
    <property type="project" value="TreeGrafter"/>
</dbReference>
<dbReference type="AlphaFoldDB" id="A0A1G4I5X5"/>
<dbReference type="FunFam" id="1.10.510.10:FF:001166">
    <property type="entry name" value="Protein kinase"/>
    <property type="match status" value="1"/>
</dbReference>
<dbReference type="PANTHER" id="PTHR48012">
    <property type="entry name" value="STERILE20-LIKE KINASE, ISOFORM B-RELATED"/>
    <property type="match status" value="1"/>
</dbReference>
<evidence type="ECO:0000256" key="5">
    <source>
        <dbReference type="SAM" id="Phobius"/>
    </source>
</evidence>
<keyword evidence="5" id="KW-1133">Transmembrane helix</keyword>
<dbReference type="Gene3D" id="1.10.510.10">
    <property type="entry name" value="Transferase(Phosphotransferase) domain 1"/>
    <property type="match status" value="1"/>
</dbReference>
<keyword evidence="2 4" id="KW-0547">Nucleotide-binding</keyword>
<evidence type="ECO:0000256" key="2">
    <source>
        <dbReference type="ARBA" id="ARBA00022741"/>
    </source>
</evidence>
<dbReference type="InterPro" id="IPR035965">
    <property type="entry name" value="PAS-like_dom_sf"/>
</dbReference>
<dbReference type="SUPFAM" id="SSF55785">
    <property type="entry name" value="PYP-like sensor domain (PAS domain)"/>
    <property type="match status" value="1"/>
</dbReference>
<keyword evidence="5" id="KW-0812">Transmembrane</keyword>
<feature type="transmembrane region" description="Helical" evidence="5">
    <location>
        <begin position="189"/>
        <end position="213"/>
    </location>
</feature>
<dbReference type="PANTHER" id="PTHR48012:SF26">
    <property type="entry name" value="SERINE_THREONINE-PROTEIN KINASE DDB_G0283821-RELATED"/>
    <property type="match status" value="1"/>
</dbReference>
<feature type="transmembrane region" description="Helical" evidence="5">
    <location>
        <begin position="151"/>
        <end position="177"/>
    </location>
</feature>
<dbReference type="GeneID" id="92374356"/>
<evidence type="ECO:0000256" key="3">
    <source>
        <dbReference type="ARBA" id="ARBA00022840"/>
    </source>
</evidence>
<dbReference type="GO" id="GO:0005524">
    <property type="term" value="F:ATP binding"/>
    <property type="evidence" value="ECO:0007669"/>
    <property type="project" value="UniProtKB-UniRule"/>
</dbReference>
<name>A0A1G4I5X5_TRYEQ</name>
<dbReference type="InterPro" id="IPR017441">
    <property type="entry name" value="Protein_kinase_ATP_BS"/>
</dbReference>
<comment type="caution">
    <text evidence="7">The sequence shown here is derived from an EMBL/GenBank/DDBJ whole genome shotgun (WGS) entry which is preliminary data.</text>
</comment>
<evidence type="ECO:0000313" key="7">
    <source>
        <dbReference type="EMBL" id="SCU67298.1"/>
    </source>
</evidence>
<keyword evidence="5" id="KW-0472">Membrane</keyword>
<evidence type="ECO:0000256" key="4">
    <source>
        <dbReference type="PROSITE-ProRule" id="PRU10141"/>
    </source>
</evidence>
<dbReference type="Pfam" id="PF00069">
    <property type="entry name" value="Pkinase"/>
    <property type="match status" value="1"/>
</dbReference>
<dbReference type="Gene3D" id="3.30.200.20">
    <property type="entry name" value="Phosphorylase Kinase, domain 1"/>
    <property type="match status" value="1"/>
</dbReference>
<dbReference type="RefSeq" id="XP_067078630.1">
    <property type="nucleotide sequence ID" value="XM_067222529.1"/>
</dbReference>
<proteinExistence type="predicted"/>
<keyword evidence="3 4" id="KW-0067">ATP-binding</keyword>
<dbReference type="CDD" id="cd06606">
    <property type="entry name" value="STKc_MAPKKK"/>
    <property type="match status" value="1"/>
</dbReference>
<keyword evidence="7" id="KW-0808">Transferase</keyword>
<dbReference type="InterPro" id="IPR000719">
    <property type="entry name" value="Prot_kinase_dom"/>
</dbReference>
<dbReference type="SUPFAM" id="SSF56112">
    <property type="entry name" value="Protein kinase-like (PK-like)"/>
    <property type="match status" value="1"/>
</dbReference>
<dbReference type="VEuPathDB" id="TriTrypDB:TEOVI_000041600"/>
<dbReference type="PROSITE" id="PS50011">
    <property type="entry name" value="PROTEIN_KINASE_DOM"/>
    <property type="match status" value="1"/>
</dbReference>
<dbReference type="EMBL" id="CZPT02000721">
    <property type="protein sequence ID" value="SCU67298.1"/>
    <property type="molecule type" value="Genomic_DNA"/>
</dbReference>
<evidence type="ECO:0000259" key="6">
    <source>
        <dbReference type="PROSITE" id="PS50011"/>
    </source>
</evidence>
<dbReference type="GO" id="GO:0004674">
    <property type="term" value="F:protein serine/threonine kinase activity"/>
    <property type="evidence" value="ECO:0007669"/>
    <property type="project" value="UniProtKB-EC"/>
</dbReference>
<sequence>MGPTCDRIAKMLPHPILASDDDRQYVQESILSLPDMVENFFTSLERVYTDGKCEEAKQAFATYHSIQTIVSVLCRVPASAYRTNDEKRSIDWEIYERIKRMGHLFLGDIVVVGPQSLNWRVPVMRLAEEVAQRMRCAYVEFPFMSILLREAVSYSSVAFILVIAIFAASVVFTLVVLVTLPTLSPSTTVGLLVGLTAFLLVSVVSCGFLYLFVTSAKALKVLHTWILEERMYTVLLSSASSEGDLSTTGPSAGAAVPQVTRGHNTKNGYYTIPYGNALGYIEGKHVDAQVVMIGFDDKYRITRWNMAAEVVTGFLESGCVGKPLSDLVITPTGDIERDLAPLQVFSGEVLKLKLRAFATVPVTLFTVAVPILSQEGSLIGRILICANAKDNLGEYRTYIRDYVVSEVNLSLSEILEGKAVTPRGLSVIGPLQSFLEYGYGKQVEELARGMLAEWEWTSSEQLLGQMLRLSPLDHKTSVDSLFPGTLCLHPCIPEAVATLLNSLRVPCHLRLQILNSSRNTFALQIVATPVAQAAPSTAQISELREKLLPHLRSTCGSIREDDGTVVFRFPCQITAALEDIDDATFRPADALNERYVIDQTRAIVNCTVNVLTLITNLVDQHNISMILLRTMFVSLTSVRERCELEKRLQSSPSDIDVIVCDRGWLNSVQDLVHSLSYDIIVVPISEPGVRLALEGFQYVINTPISSTEVRKVLMAIGTAVSLRKNAATAQEERERILTLRQDSPWTKGVLLGRGSFGAVYEATSDLTGGKMAVKMFYFTEDLEESINALLNEIKIMCSLNHPNIVHYFHCERKENSVNLFMELCCCSLGDIIYGRSQKPPDLTVIKVLRQLLTALTYLHARGVAHRDVKPQNILIKGDVVKITDFGTARQGVGSEDVQGTLRYMAPEVYRGEDHCSPCDIWSVGCVAAELFDCPPLFMETPHMLADMTDVDYYVDGLTSNPVLCDFLRMCFCLQPEGRATAADLLLHRLFSSSCSAEVESLPDIFSREKQYVSSLTITTQPHS</sequence>
<feature type="binding site" evidence="4">
    <location>
        <position position="774"/>
    </location>
    <ligand>
        <name>ATP</name>
        <dbReference type="ChEBI" id="CHEBI:30616"/>
    </ligand>
</feature>
<dbReference type="PROSITE" id="PS00108">
    <property type="entry name" value="PROTEIN_KINASE_ST"/>
    <property type="match status" value="1"/>
</dbReference>
<keyword evidence="7" id="KW-0418">Kinase</keyword>
<reference evidence="7" key="1">
    <citation type="submission" date="2016-09" db="EMBL/GenBank/DDBJ databases">
        <authorList>
            <person name="Hebert L."/>
            <person name="Moumen B."/>
        </authorList>
    </citation>
    <scope>NUCLEOTIDE SEQUENCE [LARGE SCALE GENOMIC DNA]</scope>
    <source>
        <strain evidence="7">OVI</strain>
    </source>
</reference>
<organism evidence="7 8">
    <name type="scientific">Trypanosoma equiperdum</name>
    <dbReference type="NCBI Taxonomy" id="5694"/>
    <lineage>
        <taxon>Eukaryota</taxon>
        <taxon>Discoba</taxon>
        <taxon>Euglenozoa</taxon>
        <taxon>Kinetoplastea</taxon>
        <taxon>Metakinetoplastina</taxon>
        <taxon>Trypanosomatida</taxon>
        <taxon>Trypanosomatidae</taxon>
        <taxon>Trypanosoma</taxon>
    </lineage>
</organism>
<evidence type="ECO:0000256" key="1">
    <source>
        <dbReference type="ARBA" id="ARBA00012513"/>
    </source>
</evidence>
<gene>
    <name evidence="7" type="ORF">TEOVI_000041600</name>
</gene>
<dbReference type="InterPro" id="IPR008271">
    <property type="entry name" value="Ser/Thr_kinase_AS"/>
</dbReference>
<dbReference type="EC" id="2.7.11.1" evidence="1"/>
<dbReference type="PROSITE" id="PS00107">
    <property type="entry name" value="PROTEIN_KINASE_ATP"/>
    <property type="match status" value="1"/>
</dbReference>
<dbReference type="Proteomes" id="UP000195570">
    <property type="component" value="Unassembled WGS sequence"/>
</dbReference>